<dbReference type="Proteomes" id="UP000606776">
    <property type="component" value="Unassembled WGS sequence"/>
</dbReference>
<accession>A0ABR9VF11</accession>
<evidence type="ECO:0000313" key="2">
    <source>
        <dbReference type="Proteomes" id="UP000606776"/>
    </source>
</evidence>
<organism evidence="1 2">
    <name type="scientific">Sphaerospermopsis aphanizomenoides LEGE 00250</name>
    <dbReference type="NCBI Taxonomy" id="2777972"/>
    <lineage>
        <taxon>Bacteria</taxon>
        <taxon>Bacillati</taxon>
        <taxon>Cyanobacteriota</taxon>
        <taxon>Cyanophyceae</taxon>
        <taxon>Nostocales</taxon>
        <taxon>Aphanizomenonaceae</taxon>
        <taxon>Sphaerospermopsis</taxon>
        <taxon>Sphaerospermopsis aphanizomenoides</taxon>
    </lineage>
</organism>
<gene>
    <name evidence="1" type="ORF">IQ227_08105</name>
</gene>
<protein>
    <submittedName>
        <fullName evidence="1">DUF4435 domain-containing protein</fullName>
    </submittedName>
</protein>
<name>A0ABR9VF11_9CYAN</name>
<comment type="caution">
    <text evidence="1">The sequence shown here is derived from an EMBL/GenBank/DDBJ whole genome shotgun (WGS) entry which is preliminary data.</text>
</comment>
<keyword evidence="2" id="KW-1185">Reference proteome</keyword>
<evidence type="ECO:0000313" key="1">
    <source>
        <dbReference type="EMBL" id="MBE9235995.1"/>
    </source>
</evidence>
<sequence>MSVSVIYCEGNSGTYDIRVLRQILPKCEIKPLGGKSFMKKIIPDRLVVPNLAGIVDRDFDNYDITPQNSPLPYTYQGVQIGWKWERKEIENYLIDPVVVNRTIRSKIPSMNSYREALDQAAKEIAVYTAARAALTSFGFPNCWGEEIEGIYGYFPRKSDEKAVRENIKKIVNKNKGDRIVTAQNVLNKFEELLPLFKPGGDKYNNYLTFFAGKDLLWKMQNKLSEFGFVTTTSGVNSSITIFLNTIVKTMEQKEEVWTWLPEWQAMRNQITNTTFS</sequence>
<proteinExistence type="predicted"/>
<dbReference type="EMBL" id="JADEWB010000031">
    <property type="protein sequence ID" value="MBE9235995.1"/>
    <property type="molecule type" value="Genomic_DNA"/>
</dbReference>
<reference evidence="1 2" key="1">
    <citation type="submission" date="2020-10" db="EMBL/GenBank/DDBJ databases">
        <authorList>
            <person name="Castelo-Branco R."/>
            <person name="Eusebio N."/>
            <person name="Adriana R."/>
            <person name="Vieira A."/>
            <person name="Brugerolle De Fraissinette N."/>
            <person name="Rezende De Castro R."/>
            <person name="Schneider M.P."/>
            <person name="Vasconcelos V."/>
            <person name="Leao P.N."/>
        </authorList>
    </citation>
    <scope>NUCLEOTIDE SEQUENCE [LARGE SCALE GENOMIC DNA]</scope>
    <source>
        <strain evidence="1 2">LEGE 00250</strain>
    </source>
</reference>